<dbReference type="GO" id="GO:0005829">
    <property type="term" value="C:cytosol"/>
    <property type="evidence" value="ECO:0007669"/>
    <property type="project" value="TreeGrafter"/>
</dbReference>
<keyword evidence="4" id="KW-1185">Reference proteome</keyword>
<dbReference type="RefSeq" id="WP_200773156.1">
    <property type="nucleotide sequence ID" value="NZ_CP072329.1"/>
</dbReference>
<organism evidence="2 5">
    <name type="scientific">Streptococcus lactarius</name>
    <dbReference type="NCBI Taxonomy" id="684066"/>
    <lineage>
        <taxon>Bacteria</taxon>
        <taxon>Bacillati</taxon>
        <taxon>Bacillota</taxon>
        <taxon>Bacilli</taxon>
        <taxon>Lactobacillales</taxon>
        <taxon>Streptococcaceae</taxon>
        <taxon>Streptococcus</taxon>
    </lineage>
</organism>
<protein>
    <submittedName>
        <fullName evidence="2">6-phosphogluconolactonase</fullName>
    </submittedName>
    <submittedName>
        <fullName evidence="3">Lactonase family protein</fullName>
    </submittedName>
</protein>
<evidence type="ECO:0000313" key="4">
    <source>
        <dbReference type="Proteomes" id="UP000676511"/>
    </source>
</evidence>
<accession>A0A9X0WRH5</accession>
<dbReference type="EMBL" id="MRXX01000012">
    <property type="protein sequence ID" value="MBK4780216.1"/>
    <property type="molecule type" value="Genomic_DNA"/>
</dbReference>
<proteinExistence type="inferred from homology"/>
<dbReference type="InterPro" id="IPR015943">
    <property type="entry name" value="WD40/YVTN_repeat-like_dom_sf"/>
</dbReference>
<reference evidence="3 4" key="2">
    <citation type="submission" date="2021-03" db="EMBL/GenBank/DDBJ databases">
        <title>Human Oral Microbial Genomes.</title>
        <authorList>
            <person name="Johnston C.D."/>
            <person name="Chen T."/>
            <person name="Dewhirst F.E."/>
        </authorList>
    </citation>
    <scope>NUCLEOTIDE SEQUENCE [LARGE SCALE GENOMIC DNA]</scope>
    <source>
        <strain evidence="3 4">CCUG 66490</strain>
    </source>
</reference>
<dbReference type="Proteomes" id="UP001138780">
    <property type="component" value="Unassembled WGS sequence"/>
</dbReference>
<dbReference type="InterPro" id="IPR050282">
    <property type="entry name" value="Cycloisomerase_2"/>
</dbReference>
<dbReference type="Pfam" id="PF10282">
    <property type="entry name" value="Lactonase"/>
    <property type="match status" value="1"/>
</dbReference>
<sequence length="336" mass="37169">MSQSIYFGTYTKKESKGIYKAQFDPETGSLSDLELVAAEPNPTFIAFSEKGNLYSVGAQDGKGGIASFTADFQPLNHVVEEGAPLCYVSVDDKRQLVYGANYHKGQVLVYKIEGDGQLSLIDQDTHEGKGPHENQARPHVHFADLTPDQYLITCDLGTDSLHTYEVSDQGKLTLLHHYKTAPGAGPRHLVFHPHHKIAYLINELNATIDVLFYDGMGEFEHFQTVSTLPEDYDGQKWASAIKLSADGKFLYASNRAHNSIVVFEVIADGSLKLIEIVPTDGLNPRDFTLSPDQHYLIAAHQDSPNATVFKRDPATGRLSSLSHDFYVPEAVCTIFH</sequence>
<dbReference type="PANTHER" id="PTHR30344:SF1">
    <property type="entry name" value="6-PHOSPHOGLUCONOLACTONASE"/>
    <property type="match status" value="1"/>
</dbReference>
<dbReference type="InterPro" id="IPR019405">
    <property type="entry name" value="Lactonase_7-beta_prop"/>
</dbReference>
<dbReference type="FunFam" id="2.130.10.10:FF:000306">
    <property type="entry name" value="3-carboxymuconate cyclase"/>
    <property type="match status" value="1"/>
</dbReference>
<evidence type="ECO:0000313" key="3">
    <source>
        <dbReference type="EMBL" id="QUB38346.1"/>
    </source>
</evidence>
<dbReference type="Proteomes" id="UP000676511">
    <property type="component" value="Chromosome"/>
</dbReference>
<dbReference type="AlphaFoldDB" id="A0A9X0WRH5"/>
<evidence type="ECO:0000313" key="5">
    <source>
        <dbReference type="Proteomes" id="UP001138780"/>
    </source>
</evidence>
<reference evidence="2" key="1">
    <citation type="submission" date="2016-12" db="EMBL/GenBank/DDBJ databases">
        <title>Draft genome of Streptococcus lactarius CCUG 66490T type strain.</title>
        <authorList>
            <person name="Salva-Serra F."/>
            <person name="Engstrom-Jakobsson H."/>
            <person name="Thorell K."/>
            <person name="Gomila M."/>
            <person name="Gonzales-Siles L."/>
            <person name="Busquets A."/>
            <person name="Jaen-Luchoro D."/>
            <person name="Karlsson R."/>
            <person name="Kristiansson E."/>
            <person name="Moore E."/>
        </authorList>
    </citation>
    <scope>NUCLEOTIDE SEQUENCE</scope>
    <source>
        <strain evidence="2">CCUG 66490</strain>
    </source>
</reference>
<dbReference type="Gene3D" id="2.130.10.10">
    <property type="entry name" value="YVTN repeat-like/Quinoprotein amine dehydrogenase"/>
    <property type="match status" value="1"/>
</dbReference>
<dbReference type="EMBL" id="CP072329">
    <property type="protein sequence ID" value="QUB38346.1"/>
    <property type="molecule type" value="Genomic_DNA"/>
</dbReference>
<dbReference type="InterPro" id="IPR011048">
    <property type="entry name" value="Haem_d1_sf"/>
</dbReference>
<dbReference type="SUPFAM" id="SSF51004">
    <property type="entry name" value="C-terminal (heme d1) domain of cytochrome cd1-nitrite reductase"/>
    <property type="match status" value="1"/>
</dbReference>
<name>A0A9X0WRH5_9STRE</name>
<comment type="similarity">
    <text evidence="1">Belongs to the cycloisomerase 2 family.</text>
</comment>
<evidence type="ECO:0000313" key="2">
    <source>
        <dbReference type="EMBL" id="MBK4780216.1"/>
    </source>
</evidence>
<dbReference type="PANTHER" id="PTHR30344">
    <property type="entry name" value="6-PHOSPHOGLUCONOLACTONASE-RELATED"/>
    <property type="match status" value="1"/>
</dbReference>
<dbReference type="GO" id="GO:0017057">
    <property type="term" value="F:6-phosphogluconolactonase activity"/>
    <property type="evidence" value="ECO:0007669"/>
    <property type="project" value="TreeGrafter"/>
</dbReference>
<evidence type="ECO:0000256" key="1">
    <source>
        <dbReference type="ARBA" id="ARBA00005564"/>
    </source>
</evidence>
<gene>
    <name evidence="2" type="ORF">BTU61_08445</name>
    <name evidence="3" type="ORF">J4854_07300</name>
</gene>